<dbReference type="CDD" id="cd11338">
    <property type="entry name" value="AmyAc_CMD"/>
    <property type="match status" value="1"/>
</dbReference>
<dbReference type="CDD" id="cd02857">
    <property type="entry name" value="E_set_CDase_PDE_N"/>
    <property type="match status" value="1"/>
</dbReference>
<organism evidence="4 5">
    <name type="scientific">Cryobacterium zongtaii</name>
    <dbReference type="NCBI Taxonomy" id="1259217"/>
    <lineage>
        <taxon>Bacteria</taxon>
        <taxon>Bacillati</taxon>
        <taxon>Actinomycetota</taxon>
        <taxon>Actinomycetes</taxon>
        <taxon>Micrococcales</taxon>
        <taxon>Microbacteriaceae</taxon>
        <taxon>Cryobacterium</taxon>
    </lineage>
</organism>
<dbReference type="SUPFAM" id="SSF51445">
    <property type="entry name" value="(Trans)glycosidases"/>
    <property type="match status" value="1"/>
</dbReference>
<dbReference type="AlphaFoldDB" id="A0A2S3ZF94"/>
<evidence type="ECO:0000313" key="5">
    <source>
        <dbReference type="Proteomes" id="UP000237340"/>
    </source>
</evidence>
<protein>
    <submittedName>
        <fullName evidence="4">Glycoside hydrolase family 13 protein</fullName>
    </submittedName>
</protein>
<dbReference type="InterPro" id="IPR014756">
    <property type="entry name" value="Ig_E-set"/>
</dbReference>
<feature type="domain" description="Glycosyl hydrolase family 13 catalytic" evidence="3">
    <location>
        <begin position="155"/>
        <end position="546"/>
    </location>
</feature>
<name>A0A2S3ZF94_9MICO</name>
<dbReference type="Pfam" id="PF00128">
    <property type="entry name" value="Alpha-amylase"/>
    <property type="match status" value="1"/>
</dbReference>
<accession>A0A2S3ZF94</accession>
<dbReference type="PANTHER" id="PTHR10357">
    <property type="entry name" value="ALPHA-AMYLASE FAMILY MEMBER"/>
    <property type="match status" value="1"/>
</dbReference>
<evidence type="ECO:0000259" key="3">
    <source>
        <dbReference type="SMART" id="SM00642"/>
    </source>
</evidence>
<dbReference type="Gene3D" id="3.20.20.80">
    <property type="entry name" value="Glycosidases"/>
    <property type="match status" value="1"/>
</dbReference>
<dbReference type="SUPFAM" id="SSF81296">
    <property type="entry name" value="E set domains"/>
    <property type="match status" value="1"/>
</dbReference>
<dbReference type="EMBL" id="PPXD01000015">
    <property type="protein sequence ID" value="POH65310.1"/>
    <property type="molecule type" value="Genomic_DNA"/>
</dbReference>
<dbReference type="GO" id="GO:0005975">
    <property type="term" value="P:carbohydrate metabolic process"/>
    <property type="evidence" value="ECO:0007669"/>
    <property type="project" value="InterPro"/>
</dbReference>
<dbReference type="SMART" id="SM00642">
    <property type="entry name" value="Aamy"/>
    <property type="match status" value="1"/>
</dbReference>
<dbReference type="Proteomes" id="UP000237340">
    <property type="component" value="Unassembled WGS sequence"/>
</dbReference>
<dbReference type="PANTHER" id="PTHR10357:SF210">
    <property type="entry name" value="MALTODEXTRIN GLUCOSIDASE"/>
    <property type="match status" value="1"/>
</dbReference>
<dbReference type="GO" id="GO:0004553">
    <property type="term" value="F:hydrolase activity, hydrolyzing O-glycosyl compounds"/>
    <property type="evidence" value="ECO:0007669"/>
    <property type="project" value="InterPro"/>
</dbReference>
<keyword evidence="5" id="KW-1185">Reference proteome</keyword>
<evidence type="ECO:0000313" key="4">
    <source>
        <dbReference type="EMBL" id="POH65310.1"/>
    </source>
</evidence>
<evidence type="ECO:0000256" key="2">
    <source>
        <dbReference type="ARBA" id="ARBA00023295"/>
    </source>
</evidence>
<gene>
    <name evidence="4" type="ORF">C3B61_10515</name>
</gene>
<keyword evidence="1 4" id="KW-0378">Hydrolase</keyword>
<sequence>MLPHQPHQPLPHHLLPHSPKPLFALPHHDGSPLYVSTQAPALGDTVTVRLRIPTAFGDVATVRTRANPDREPRFEDARRLGGAGAPDHGYVWWAAELRVENPVHGYRFLLGMADGGHWWLNASGLHDIETLDSEDFKLVAHPAPPAWAATSVMYQVFPDRFARSAAAALRDAPDWAIPAEWDDAVDQLPPGRSHQFYGGDLDGIIEHLDHLERLGVTLIYLTPVFPGRSNHRYDAASFTEVDPQLGGDAALIRLVEAAHARGLRVIGDLTANHSGHGHEWFQAAHHTPAAPESAFYYWLDPEQRDYQSWLGVPELPKFNWASTELRRRFIDGPDSVVAKWLKPPFHLDGWRIDVANMTGRLGDEDLNAEVRQAIRRTMIEVNPDTILLGEFTNDASVDFQGDAWHGAMTYASFTRPLWSWLCRPDQVPSFFGLPLGSIPAHTGEQFHRAHTRFAAGFPWRTRLATMNALDTHDTARFRTHADADAVPVALGLSVTLPGIPVVFAGDEFGLTGVDGEHSRTPMPWSSAAEPPVAATIDLYASLIGLRRAHEALSTGGLRWLHVGDDALVYVRETGHESVLLLATRAAAEVTLPDWVLPVGGRVGELPPEAGTAVCTVSDTGVRLVATGASFTAWVLPGVTIAPDGPAVSPRGLAR</sequence>
<dbReference type="InterPro" id="IPR017853">
    <property type="entry name" value="GH"/>
</dbReference>
<dbReference type="InterPro" id="IPR013783">
    <property type="entry name" value="Ig-like_fold"/>
</dbReference>
<reference evidence="4 5" key="1">
    <citation type="submission" date="2018-01" db="EMBL/GenBank/DDBJ databases">
        <title>Cryobacterium sp. nov., from glaciers in China.</title>
        <authorList>
            <person name="Liu Q."/>
            <person name="Xin Y.-H."/>
        </authorList>
    </citation>
    <scope>NUCLEOTIDE SEQUENCE [LARGE SCALE GENOMIC DNA]</scope>
    <source>
        <strain evidence="4 5">TMN-42</strain>
    </source>
</reference>
<comment type="caution">
    <text evidence="4">The sequence shown here is derived from an EMBL/GenBank/DDBJ whole genome shotgun (WGS) entry which is preliminary data.</text>
</comment>
<dbReference type="RefSeq" id="WP_103460553.1">
    <property type="nucleotide sequence ID" value="NZ_PPXD01000015.1"/>
</dbReference>
<evidence type="ECO:0000256" key="1">
    <source>
        <dbReference type="ARBA" id="ARBA00022801"/>
    </source>
</evidence>
<dbReference type="Gene3D" id="2.60.40.10">
    <property type="entry name" value="Immunoglobulins"/>
    <property type="match status" value="1"/>
</dbReference>
<keyword evidence="2" id="KW-0326">Glycosidase</keyword>
<dbReference type="InterPro" id="IPR004185">
    <property type="entry name" value="Glyco_hydro_13_lg-like_dom"/>
</dbReference>
<dbReference type="InterPro" id="IPR006047">
    <property type="entry name" value="GH13_cat_dom"/>
</dbReference>
<proteinExistence type="predicted"/>